<keyword evidence="1" id="KW-0812">Transmembrane</keyword>
<gene>
    <name evidence="4" type="ORF">JCM19231_655</name>
</gene>
<keyword evidence="1" id="KW-0472">Membrane</keyword>
<reference evidence="4 5" key="2">
    <citation type="submission" date="2015-01" db="EMBL/GenBank/DDBJ databases">
        <authorList>
            <consortium name="NBRP consortium"/>
            <person name="Sawabe T."/>
            <person name="Meirelles P."/>
            <person name="Feng G."/>
            <person name="Sayaka M."/>
            <person name="Hattori M."/>
            <person name="Ohkuma M."/>
        </authorList>
    </citation>
    <scope>NUCLEOTIDE SEQUENCE [LARGE SCALE GENOMIC DNA]</scope>
    <source>
        <strain evidence="5">JCM 19231</strain>
    </source>
</reference>
<protein>
    <submittedName>
        <fullName evidence="4">CobN-like chelatase btuS</fullName>
    </submittedName>
</protein>
<sequence>MRTLIIKAASLVSCFLFLSAAVFAESEKPTTKVAILHTDFVSHSKVERLKQYAEDESVELVGLNSRSFSPAMLDGVDFLVADTPRMPDRQRLEEIVASLPNELEWVMLGGGPPRTSKQVNPRLNGMLMGYYLNRTTNNYRQFFRLIDAHAKSESIAGFPAAERIPTFGIYANEKTVSSLDAYLEQNQALASLPKVGFVISRNQIINQEFEMLNDLTDQAVANGIAPVIYYIDDRHGLEWPWKEEAPAVIVNMTHLQQGEKRKAEMERIDRPVIQTVHYRDGSIDDWRESEVGIDQRSASVLLSTTETWGLTDPLVISAELEGEKVFIPEQLDLLFGRAHAYHQLQTKDNADKSVAVMFWNAPAGAENISASNLNIPLSLQSIGQGLSEEGYSVPEFSEQQMIADAKKLLSGYYQPEQLKALYDEGYAVALPLRSYFIWYRNLPRETRQFIDDWWGHPMKYDGLVDIDGQPAFVFPLLKRGNLWLLPQPPRSGKVGHAIHSTIEPPSHLYLAAYLWLQRENNKGDLDALVHLGTHGSQEWTPGKARGLSKDDFPFLTLGDMPVLYPYIQDNIAEAIQAKRRGRATIISHQTPTFGPAGLYGEYVELNGLLGDYQNALPGSVRDELKASLIKKMNELNVIQDLGLSMDDLDNHFDSVVVELEEHIDRLASSSVPLGLHVFGQPKTHSELLYTVLQQQGDELIAKFESDPKAYWKRFEGDFELLEQTAPMQWLEGVIEGNKETNPELMPFAEQSLAAYQKLANSGEMQALISGLNGGFIEAGSGGDPLRNPSTTSGTNLFGFDPAKVPSKQAYTAAEKELQNLLDAHLKENGHYPEKIAFSLWAGETQRHFGMLEAQVLRALGLEPVWDRGGNLVRLNIIPQQELGRPRIDVVIQATSVYRDQFDSFMLKLSAAIEELSSLDDGNTIAENSKALSEQLRELGYDNEQASMLSALRIFSNEPGDYGSGVNDLAIQSQDWEGDDALGEQFTTRLQYAYGTQVWGEKLGDTNLLESQLSKVDAAVMTRTSRLHGLLSTDHPFEYLGGLASAVRNASGKDPSLYVNDLRQSEGRTVTAGKFISEELNSRYLNPTWIKAMQGEGYAGALNMLDITNNLFGWQVTAPETVSDHQWESLSEVYIDDKHNLDINEWFERHQPAAQMQIIERMLEAVRKGHWQADEERMKSLIERHQELEAMVEYHQTHAVTQEFIDQAAIGFGLSGDAGQASSSPMISGQVMKEIPAFEPPSLQDKQMFMLIAFVLLTISFGALKQHLIYRKV</sequence>
<evidence type="ECO:0000313" key="4">
    <source>
        <dbReference type="EMBL" id="GAM56544.1"/>
    </source>
</evidence>
<dbReference type="PANTHER" id="PTHR44119:SF4">
    <property type="entry name" value="AEROBIC COBALTOCHELATASE SUBUNIT COBN"/>
    <property type="match status" value="1"/>
</dbReference>
<keyword evidence="2" id="KW-0732">Signal</keyword>
<keyword evidence="1" id="KW-1133">Transmembrane helix</keyword>
<accession>A0A0B8P0Q8</accession>
<dbReference type="Pfam" id="PF02514">
    <property type="entry name" value="CobN-Mg_chel"/>
    <property type="match status" value="1"/>
</dbReference>
<dbReference type="Proteomes" id="UP000031671">
    <property type="component" value="Unassembled WGS sequence"/>
</dbReference>
<evidence type="ECO:0000259" key="3">
    <source>
        <dbReference type="Pfam" id="PF02514"/>
    </source>
</evidence>
<feature type="chain" id="PRO_5002121677" evidence="2">
    <location>
        <begin position="25"/>
        <end position="1272"/>
    </location>
</feature>
<dbReference type="AlphaFoldDB" id="A0A0B8P0Q8"/>
<organism evidence="4 5">
    <name type="scientific">Vibrio ishigakensis</name>
    <dbReference type="NCBI Taxonomy" id="1481914"/>
    <lineage>
        <taxon>Bacteria</taxon>
        <taxon>Pseudomonadati</taxon>
        <taxon>Pseudomonadota</taxon>
        <taxon>Gammaproteobacteria</taxon>
        <taxon>Vibrionales</taxon>
        <taxon>Vibrionaceae</taxon>
        <taxon>Vibrio</taxon>
    </lineage>
</organism>
<evidence type="ECO:0000313" key="5">
    <source>
        <dbReference type="Proteomes" id="UP000031671"/>
    </source>
</evidence>
<evidence type="ECO:0000256" key="2">
    <source>
        <dbReference type="SAM" id="SignalP"/>
    </source>
</evidence>
<feature type="signal peptide" evidence="2">
    <location>
        <begin position="1"/>
        <end position="24"/>
    </location>
</feature>
<dbReference type="RefSeq" id="WP_261836343.1">
    <property type="nucleotide sequence ID" value="NZ_AP024882.1"/>
</dbReference>
<feature type="domain" description="CobN/magnesium chelatase" evidence="3">
    <location>
        <begin position="129"/>
        <end position="1176"/>
    </location>
</feature>
<dbReference type="PANTHER" id="PTHR44119">
    <property type="entry name" value="MAGNESIUM-CHELATASE SUBUNIT CHLH, CHLOROPLASTIC"/>
    <property type="match status" value="1"/>
</dbReference>
<name>A0A0B8P0Q8_9VIBR</name>
<feature type="transmembrane region" description="Helical" evidence="1">
    <location>
        <begin position="1247"/>
        <end position="1263"/>
    </location>
</feature>
<dbReference type="EMBL" id="BBRZ01000032">
    <property type="protein sequence ID" value="GAM56544.1"/>
    <property type="molecule type" value="Genomic_DNA"/>
</dbReference>
<keyword evidence="5" id="KW-1185">Reference proteome</keyword>
<dbReference type="InterPro" id="IPR003672">
    <property type="entry name" value="CobN/Mg_chltase"/>
</dbReference>
<comment type="caution">
    <text evidence="4">The sequence shown here is derived from an EMBL/GenBank/DDBJ whole genome shotgun (WGS) entry which is preliminary data.</text>
</comment>
<dbReference type="CDD" id="cd10150">
    <property type="entry name" value="CobN_like"/>
    <property type="match status" value="1"/>
</dbReference>
<evidence type="ECO:0000256" key="1">
    <source>
        <dbReference type="SAM" id="Phobius"/>
    </source>
</evidence>
<proteinExistence type="predicted"/>
<reference evidence="4 5" key="1">
    <citation type="submission" date="2015-01" db="EMBL/GenBank/DDBJ databases">
        <title>Vibrio sp. C1 JCM 19231 whole genome shotgun sequence.</title>
        <authorList>
            <person name="Sawabe T."/>
            <person name="Meirelles P."/>
            <person name="Feng G."/>
            <person name="Sayaka M."/>
            <person name="Hattori M."/>
            <person name="Ohkuma M."/>
        </authorList>
    </citation>
    <scope>NUCLEOTIDE SEQUENCE [LARGE SCALE GENOMIC DNA]</scope>
    <source>
        <strain evidence="5">JCM 19231</strain>
    </source>
</reference>
<dbReference type="NCBIfam" id="NF004644">
    <property type="entry name" value="PRK05989.2-2"/>
    <property type="match status" value="1"/>
</dbReference>